<evidence type="ECO:0000259" key="8">
    <source>
        <dbReference type="Pfam" id="PF05504"/>
    </source>
</evidence>
<protein>
    <submittedName>
        <fullName evidence="10">Spore germination protein A3</fullName>
    </submittedName>
</protein>
<keyword evidence="5" id="KW-0472">Membrane</keyword>
<comment type="subcellular location">
    <subcellularLocation>
        <location evidence="1">Membrane</location>
        <topology evidence="1">Lipid-anchor</topology>
    </subcellularLocation>
</comment>
<dbReference type="InterPro" id="IPR008844">
    <property type="entry name" value="Spore_GerAC-like"/>
</dbReference>
<evidence type="ECO:0000313" key="11">
    <source>
        <dbReference type="Proteomes" id="UP000052015"/>
    </source>
</evidence>
<feature type="domain" description="Spore germination GerAC-like C-terminal" evidence="8">
    <location>
        <begin position="196"/>
        <end position="357"/>
    </location>
</feature>
<dbReference type="Pfam" id="PF25198">
    <property type="entry name" value="Spore_GerAC_N"/>
    <property type="match status" value="1"/>
</dbReference>
<dbReference type="Proteomes" id="UP000052015">
    <property type="component" value="Unassembled WGS sequence"/>
</dbReference>
<dbReference type="NCBIfam" id="TIGR02887">
    <property type="entry name" value="spore_ger_x_C"/>
    <property type="match status" value="1"/>
</dbReference>
<dbReference type="OrthoDB" id="1949745at2"/>
<evidence type="ECO:0000256" key="7">
    <source>
        <dbReference type="ARBA" id="ARBA00023288"/>
    </source>
</evidence>
<dbReference type="InterPro" id="IPR038501">
    <property type="entry name" value="Spore_GerAC_C_sf"/>
</dbReference>
<dbReference type="InterPro" id="IPR057336">
    <property type="entry name" value="GerAC_N"/>
</dbReference>
<dbReference type="GO" id="GO:0009847">
    <property type="term" value="P:spore germination"/>
    <property type="evidence" value="ECO:0007669"/>
    <property type="project" value="InterPro"/>
</dbReference>
<dbReference type="GO" id="GO:0016020">
    <property type="term" value="C:membrane"/>
    <property type="evidence" value="ECO:0007669"/>
    <property type="project" value="UniProtKB-SubCell"/>
</dbReference>
<dbReference type="Pfam" id="PF05504">
    <property type="entry name" value="Spore_GerAC"/>
    <property type="match status" value="1"/>
</dbReference>
<reference evidence="10 11" key="1">
    <citation type="submission" date="2015-09" db="EMBL/GenBank/DDBJ databases">
        <title>Draft genome sequence of a Caloramator mitchellensis, a moderate thermophile from the Great Artesian Basin of Australia.</title>
        <authorList>
            <person name="Patel B.K."/>
        </authorList>
    </citation>
    <scope>NUCLEOTIDE SEQUENCE [LARGE SCALE GENOMIC DNA]</scope>
    <source>
        <strain evidence="10 11">VF08</strain>
    </source>
</reference>
<keyword evidence="3" id="KW-0309">Germination</keyword>
<comment type="caution">
    <text evidence="10">The sequence shown here is derived from an EMBL/GenBank/DDBJ whole genome shotgun (WGS) entry which is preliminary data.</text>
</comment>
<organism evidence="10 11">
    <name type="scientific">Caloramator mitchellensis</name>
    <dbReference type="NCBI Taxonomy" id="908809"/>
    <lineage>
        <taxon>Bacteria</taxon>
        <taxon>Bacillati</taxon>
        <taxon>Bacillota</taxon>
        <taxon>Clostridia</taxon>
        <taxon>Eubacteriales</taxon>
        <taxon>Clostridiaceae</taxon>
        <taxon>Caloramator</taxon>
    </lineage>
</organism>
<gene>
    <name evidence="10" type="primary">gerAC_1</name>
    <name evidence="10" type="ORF">ABG79_00075</name>
</gene>
<proteinExistence type="inferred from homology"/>
<dbReference type="EMBL" id="LKHP01000001">
    <property type="protein sequence ID" value="KRQ87910.1"/>
    <property type="molecule type" value="Genomic_DNA"/>
</dbReference>
<keyword evidence="11" id="KW-1185">Reference proteome</keyword>
<dbReference type="PROSITE" id="PS51257">
    <property type="entry name" value="PROKAR_LIPOPROTEIN"/>
    <property type="match status" value="1"/>
</dbReference>
<dbReference type="RefSeq" id="WP_057975948.1">
    <property type="nucleotide sequence ID" value="NZ_LKHP01000001.1"/>
</dbReference>
<evidence type="ECO:0000259" key="9">
    <source>
        <dbReference type="Pfam" id="PF25198"/>
    </source>
</evidence>
<dbReference type="STRING" id="908809.ABG79_00075"/>
<name>A0A0R3JWG4_CALMK</name>
<evidence type="ECO:0000256" key="3">
    <source>
        <dbReference type="ARBA" id="ARBA00022544"/>
    </source>
</evidence>
<evidence type="ECO:0000313" key="10">
    <source>
        <dbReference type="EMBL" id="KRQ87910.1"/>
    </source>
</evidence>
<feature type="domain" description="Spore germination protein N-terminal" evidence="9">
    <location>
        <begin position="20"/>
        <end position="187"/>
    </location>
</feature>
<keyword evidence="6" id="KW-0564">Palmitate</keyword>
<accession>A0A0R3JWG4</accession>
<keyword evidence="4" id="KW-0732">Signal</keyword>
<evidence type="ECO:0000256" key="1">
    <source>
        <dbReference type="ARBA" id="ARBA00004635"/>
    </source>
</evidence>
<dbReference type="PANTHER" id="PTHR35789:SF1">
    <property type="entry name" value="SPORE GERMINATION PROTEIN B3"/>
    <property type="match status" value="1"/>
</dbReference>
<dbReference type="InterPro" id="IPR046953">
    <property type="entry name" value="Spore_GerAC-like_C"/>
</dbReference>
<sequence>MKKINLLLIIIPFLFTGCYDRAPIERTSITVGIGQDLADNETLSASFEFLVFQQGDLTSKEVITTTGKSIFEMYNKRLLITKRRHLPGTIRLLIISEKRAKFGIEDIIDVFLRDQERELNTTVVVSKQKTEEILNLKSKDATTMSEEIEDLARSSFEANFTQRDTNIKDFFNMYFQDGRRIMIPYIEKYKDTVKISGIAVFEKDKMLLVIPEEDAKYVNLLRNDNSKGYLSFPKETSKSFDLFCSSRRKVKVDIEDDKVNYTIHVLIYASIKEENSDEFDELSKEQVEELQTKYSNKLKEQLEEVIKKYQSNYGIDIYDLQKYALAKLGKDKADEVEKQFQNSNINVEVKIKFLSTGRLFR</sequence>
<dbReference type="AlphaFoldDB" id="A0A0R3JWG4"/>
<keyword evidence="7" id="KW-0449">Lipoprotein</keyword>
<comment type="similarity">
    <text evidence="2">Belongs to the GerABKC lipoprotein family.</text>
</comment>
<evidence type="ECO:0000256" key="5">
    <source>
        <dbReference type="ARBA" id="ARBA00023136"/>
    </source>
</evidence>
<dbReference type="PANTHER" id="PTHR35789">
    <property type="entry name" value="SPORE GERMINATION PROTEIN B3"/>
    <property type="match status" value="1"/>
</dbReference>
<evidence type="ECO:0000256" key="4">
    <source>
        <dbReference type="ARBA" id="ARBA00022729"/>
    </source>
</evidence>
<evidence type="ECO:0000256" key="6">
    <source>
        <dbReference type="ARBA" id="ARBA00023139"/>
    </source>
</evidence>
<evidence type="ECO:0000256" key="2">
    <source>
        <dbReference type="ARBA" id="ARBA00007886"/>
    </source>
</evidence>
<dbReference type="Gene3D" id="3.30.300.210">
    <property type="entry name" value="Nutrient germinant receptor protein C, domain 3"/>
    <property type="match status" value="1"/>
</dbReference>